<feature type="compositionally biased region" description="Low complexity" evidence="1">
    <location>
        <begin position="1"/>
        <end position="14"/>
    </location>
</feature>
<organism evidence="2 3">
    <name type="scientific">Brassica cretica</name>
    <name type="common">Mustard</name>
    <dbReference type="NCBI Taxonomy" id="69181"/>
    <lineage>
        <taxon>Eukaryota</taxon>
        <taxon>Viridiplantae</taxon>
        <taxon>Streptophyta</taxon>
        <taxon>Embryophyta</taxon>
        <taxon>Tracheophyta</taxon>
        <taxon>Spermatophyta</taxon>
        <taxon>Magnoliopsida</taxon>
        <taxon>eudicotyledons</taxon>
        <taxon>Gunneridae</taxon>
        <taxon>Pentapetalae</taxon>
        <taxon>rosids</taxon>
        <taxon>malvids</taxon>
        <taxon>Brassicales</taxon>
        <taxon>Brassicaceae</taxon>
        <taxon>Brassiceae</taxon>
        <taxon>Brassica</taxon>
    </lineage>
</organism>
<evidence type="ECO:0000313" key="3">
    <source>
        <dbReference type="Proteomes" id="UP000712600"/>
    </source>
</evidence>
<name>A0A8S9NRT2_BRACR</name>
<reference evidence="2" key="1">
    <citation type="submission" date="2019-12" db="EMBL/GenBank/DDBJ databases">
        <title>Genome sequencing and annotation of Brassica cretica.</title>
        <authorList>
            <person name="Studholme D.J."/>
            <person name="Sarris P."/>
        </authorList>
    </citation>
    <scope>NUCLEOTIDE SEQUENCE</scope>
    <source>
        <strain evidence="2">PFS-109/04</strain>
        <tissue evidence="2">Leaf</tissue>
    </source>
</reference>
<accession>A0A8S9NRT2</accession>
<dbReference type="EMBL" id="QGKX02001621">
    <property type="protein sequence ID" value="KAF3505346.1"/>
    <property type="molecule type" value="Genomic_DNA"/>
</dbReference>
<gene>
    <name evidence="2" type="ORF">F2Q69_00043758</name>
</gene>
<sequence length="100" mass="11300">MAASSTLSSSALLSNNRTPPPCCSIRPSISSSPMPRRRSVSLLNPFVDAMIASKTPAWVHAGLWRYYILRAQDLNFLFRSLHPLKETLKDRDFKYGGERF</sequence>
<evidence type="ECO:0000313" key="2">
    <source>
        <dbReference type="EMBL" id="KAF3505346.1"/>
    </source>
</evidence>
<dbReference type="Proteomes" id="UP000712600">
    <property type="component" value="Unassembled WGS sequence"/>
</dbReference>
<feature type="region of interest" description="Disordered" evidence="1">
    <location>
        <begin position="1"/>
        <end position="37"/>
    </location>
</feature>
<proteinExistence type="predicted"/>
<comment type="caution">
    <text evidence="2">The sequence shown here is derived from an EMBL/GenBank/DDBJ whole genome shotgun (WGS) entry which is preliminary data.</text>
</comment>
<dbReference type="AlphaFoldDB" id="A0A8S9NRT2"/>
<protein>
    <submittedName>
        <fullName evidence="2">Uncharacterized protein</fullName>
    </submittedName>
</protein>
<feature type="compositionally biased region" description="Low complexity" evidence="1">
    <location>
        <begin position="23"/>
        <end position="34"/>
    </location>
</feature>
<evidence type="ECO:0000256" key="1">
    <source>
        <dbReference type="SAM" id="MobiDB-lite"/>
    </source>
</evidence>